<proteinExistence type="predicted"/>
<evidence type="ECO:0000313" key="4">
    <source>
        <dbReference type="Proteomes" id="UP000601099"/>
    </source>
</evidence>
<dbReference type="Proteomes" id="UP000601099">
    <property type="component" value="Unassembled WGS sequence"/>
</dbReference>
<feature type="domain" description="Chemotaxis methyl-accepting receptor HlyB-like 4HB MCP" evidence="2">
    <location>
        <begin position="14"/>
        <end position="148"/>
    </location>
</feature>
<dbReference type="EMBL" id="JADWYK010000004">
    <property type="protein sequence ID" value="MBG8553559.1"/>
    <property type="molecule type" value="Genomic_DNA"/>
</dbReference>
<dbReference type="Pfam" id="PF12729">
    <property type="entry name" value="4HB_MCP_1"/>
    <property type="match status" value="1"/>
</dbReference>
<dbReference type="InterPro" id="IPR024478">
    <property type="entry name" value="HlyB_4HB_MCP"/>
</dbReference>
<sequence>MPLLSRIHYKAKPVFLFLIVMLTILASSVLEKRLMRDLNTSVSSLYQDRLMPATGLFQLNDLMYAKQQLMAGYLGSPAGVRLEHVRRQLARHNQAIGVLVDGYQATYMVADEARLFHDFRAHLNRYNVLEAQLLAAQLPGPATQALEQEFDRIHRDLRILNLIQQRVGQELSRGSVVTEGTATLLSNLKIALLVIFTLAIYRALLLDKHPLLPGSLKNFRLN</sequence>
<reference evidence="3 4" key="1">
    <citation type="submission" date="2020-11" db="EMBL/GenBank/DDBJ databases">
        <title>Hymenobacter sp.</title>
        <authorList>
            <person name="Kim M.K."/>
        </authorList>
    </citation>
    <scope>NUCLEOTIDE SEQUENCE [LARGE SCALE GENOMIC DNA]</scope>
    <source>
        <strain evidence="3 4">BT594</strain>
    </source>
</reference>
<evidence type="ECO:0000256" key="1">
    <source>
        <dbReference type="SAM" id="Phobius"/>
    </source>
</evidence>
<evidence type="ECO:0000313" key="3">
    <source>
        <dbReference type="EMBL" id="MBG8553559.1"/>
    </source>
</evidence>
<keyword evidence="1" id="KW-0812">Transmembrane</keyword>
<feature type="transmembrane region" description="Helical" evidence="1">
    <location>
        <begin position="182"/>
        <end position="204"/>
    </location>
</feature>
<feature type="transmembrane region" description="Helical" evidence="1">
    <location>
        <begin position="12"/>
        <end position="30"/>
    </location>
</feature>
<accession>A0ABS0L2A5</accession>
<gene>
    <name evidence="3" type="ORF">I5L79_08375</name>
</gene>
<keyword evidence="4" id="KW-1185">Reference proteome</keyword>
<evidence type="ECO:0000259" key="2">
    <source>
        <dbReference type="Pfam" id="PF12729"/>
    </source>
</evidence>
<keyword evidence="1" id="KW-1133">Transmembrane helix</keyword>
<name>A0ABS0L2A5_9BACT</name>
<dbReference type="RefSeq" id="WP_196954586.1">
    <property type="nucleotide sequence ID" value="NZ_JADWYK010000004.1"/>
</dbReference>
<keyword evidence="1" id="KW-0472">Membrane</keyword>
<organism evidence="3 4">
    <name type="scientific">Hymenobacter guriensis</name>
    <dbReference type="NCBI Taxonomy" id="2793065"/>
    <lineage>
        <taxon>Bacteria</taxon>
        <taxon>Pseudomonadati</taxon>
        <taxon>Bacteroidota</taxon>
        <taxon>Cytophagia</taxon>
        <taxon>Cytophagales</taxon>
        <taxon>Hymenobacteraceae</taxon>
        <taxon>Hymenobacter</taxon>
    </lineage>
</organism>
<comment type="caution">
    <text evidence="3">The sequence shown here is derived from an EMBL/GenBank/DDBJ whole genome shotgun (WGS) entry which is preliminary data.</text>
</comment>
<protein>
    <submittedName>
        <fullName evidence="3">MCP four helix bundle domain-containing protein</fullName>
    </submittedName>
</protein>